<evidence type="ECO:0000256" key="9">
    <source>
        <dbReference type="RuleBase" id="RU004020"/>
    </source>
</evidence>
<dbReference type="Proteomes" id="UP000004994">
    <property type="component" value="Chromosome 10"/>
</dbReference>
<dbReference type="PaxDb" id="4081-Solyc10g079380.1.1"/>
<feature type="region of interest" description="Disordered" evidence="10">
    <location>
        <begin position="113"/>
        <end position="147"/>
    </location>
</feature>
<dbReference type="EnsemblPlants" id="Solyc10g079380.2.1">
    <property type="protein sequence ID" value="Solyc10g079380.2.1"/>
    <property type="gene ID" value="Solyc10g079380.2"/>
</dbReference>
<proteinExistence type="inferred from homology"/>
<sequence>MGELEDECERNLLEYVRKASTPPFLLKTYMLVEDPATDDVISWNSDGSAFIVRQPAEFARDLLPTLFKHSNFSSFVRQLNTYGFRKITTNQWEFSNDLFRKGDKDLLCDIRRKKARTNKQQPNKNIRKESEDEDQKSSSSTYNSSSSFEYNSLVDENKRLKMENGELSYELSLVNKKCKDLIDLVAILSKKSKEEEKKEGQKGKRPMLFGVRLEVEEEIERKRKRVEFNEIASLFLSQTMQIKIGKEDIYYRTIE</sequence>
<dbReference type="SMR" id="A0A3Q7IK60"/>
<protein>
    <recommendedName>
        <fullName evidence="11">HSF-type DNA-binding domain-containing protein</fullName>
    </recommendedName>
</protein>
<evidence type="ECO:0000256" key="1">
    <source>
        <dbReference type="ARBA" id="ARBA00004123"/>
    </source>
</evidence>
<comment type="subunit">
    <text evidence="2">Homotrimer.</text>
</comment>
<dbReference type="Gene3D" id="1.10.10.10">
    <property type="entry name" value="Winged helix-like DNA-binding domain superfamily/Winged helix DNA-binding domain"/>
    <property type="match status" value="1"/>
</dbReference>
<organism evidence="12">
    <name type="scientific">Solanum lycopersicum</name>
    <name type="common">Tomato</name>
    <name type="synonym">Lycopersicon esculentum</name>
    <dbReference type="NCBI Taxonomy" id="4081"/>
    <lineage>
        <taxon>Eukaryota</taxon>
        <taxon>Viridiplantae</taxon>
        <taxon>Streptophyta</taxon>
        <taxon>Embryophyta</taxon>
        <taxon>Tracheophyta</taxon>
        <taxon>Spermatophyta</taxon>
        <taxon>Magnoliopsida</taxon>
        <taxon>eudicotyledons</taxon>
        <taxon>Gunneridae</taxon>
        <taxon>Pentapetalae</taxon>
        <taxon>asterids</taxon>
        <taxon>lamiids</taxon>
        <taxon>Solanales</taxon>
        <taxon>Solanaceae</taxon>
        <taxon>Solanoideae</taxon>
        <taxon>Solaneae</taxon>
        <taxon>Solanum</taxon>
        <taxon>Solanum subgen. Lycopersicon</taxon>
    </lineage>
</organism>
<evidence type="ECO:0000256" key="3">
    <source>
        <dbReference type="ARBA" id="ARBA00022553"/>
    </source>
</evidence>
<keyword evidence="3" id="KW-0597">Phosphoprotein</keyword>
<feature type="domain" description="HSF-type DNA-binding" evidence="11">
    <location>
        <begin position="63"/>
        <end position="87"/>
    </location>
</feature>
<comment type="subcellular location">
    <subcellularLocation>
        <location evidence="1">Nucleus</location>
    </subcellularLocation>
</comment>
<dbReference type="InterPro" id="IPR036388">
    <property type="entry name" value="WH-like_DNA-bd_sf"/>
</dbReference>
<dbReference type="PANTHER" id="PTHR10015">
    <property type="entry name" value="HEAT SHOCK TRANSCRIPTION FACTOR"/>
    <property type="match status" value="1"/>
</dbReference>
<dbReference type="InParanoid" id="A0A3Q7IK60"/>
<evidence type="ECO:0000256" key="8">
    <source>
        <dbReference type="ARBA" id="ARBA00023242"/>
    </source>
</evidence>
<evidence type="ECO:0000256" key="5">
    <source>
        <dbReference type="ARBA" id="ARBA00023016"/>
    </source>
</evidence>
<dbReference type="SMART" id="SM00415">
    <property type="entry name" value="HSF"/>
    <property type="match status" value="1"/>
</dbReference>
<dbReference type="InterPro" id="IPR036390">
    <property type="entry name" value="WH_DNA-bd_sf"/>
</dbReference>
<keyword evidence="8" id="KW-0539">Nucleus</keyword>
<dbReference type="GO" id="GO:0005634">
    <property type="term" value="C:nucleus"/>
    <property type="evidence" value="ECO:0000318"/>
    <property type="project" value="GO_Central"/>
</dbReference>
<dbReference type="Gramene" id="Solyc10g079380.2.1">
    <property type="protein sequence ID" value="Solyc10g079380.2.1"/>
    <property type="gene ID" value="Solyc10g079380.2"/>
</dbReference>
<evidence type="ECO:0000313" key="12">
    <source>
        <dbReference type="EnsemblPlants" id="Solyc10g079380.2.1"/>
    </source>
</evidence>
<dbReference type="STRING" id="4081.A0A3Q7IK60"/>
<keyword evidence="13" id="KW-1185">Reference proteome</keyword>
<evidence type="ECO:0000256" key="4">
    <source>
        <dbReference type="ARBA" id="ARBA00023015"/>
    </source>
</evidence>
<keyword evidence="7" id="KW-0804">Transcription</keyword>
<reference evidence="12" key="1">
    <citation type="journal article" date="2012" name="Nature">
        <title>The tomato genome sequence provides insights into fleshy fruit evolution.</title>
        <authorList>
            <consortium name="Tomato Genome Consortium"/>
        </authorList>
    </citation>
    <scope>NUCLEOTIDE SEQUENCE [LARGE SCALE GENOMIC DNA]</scope>
    <source>
        <strain evidence="12">cv. Heinz 1706</strain>
    </source>
</reference>
<dbReference type="SUPFAM" id="SSF46785">
    <property type="entry name" value="Winged helix' DNA-binding domain"/>
    <property type="match status" value="1"/>
</dbReference>
<keyword evidence="5" id="KW-0346">Stress response</keyword>
<gene>
    <name evidence="12" type="primary">LOC101254651</name>
</gene>
<evidence type="ECO:0000259" key="11">
    <source>
        <dbReference type="PROSITE" id="PS00434"/>
    </source>
</evidence>
<evidence type="ECO:0000256" key="7">
    <source>
        <dbReference type="ARBA" id="ARBA00023163"/>
    </source>
</evidence>
<dbReference type="AlphaFoldDB" id="A0A3Q7IK60"/>
<keyword evidence="6" id="KW-0238">DNA-binding</keyword>
<dbReference type="PROSITE" id="PS00434">
    <property type="entry name" value="HSF_DOMAIN"/>
    <property type="match status" value="1"/>
</dbReference>
<evidence type="ECO:0000313" key="13">
    <source>
        <dbReference type="Proteomes" id="UP000004994"/>
    </source>
</evidence>
<keyword evidence="4" id="KW-0805">Transcription regulation</keyword>
<reference evidence="12" key="2">
    <citation type="submission" date="2019-01" db="UniProtKB">
        <authorList>
            <consortium name="EnsemblPlants"/>
        </authorList>
    </citation>
    <scope>IDENTIFICATION</scope>
    <source>
        <strain evidence="12">cv. Heinz 1706</strain>
    </source>
</reference>
<dbReference type="PRINTS" id="PR00056">
    <property type="entry name" value="HSFDOMAIN"/>
</dbReference>
<evidence type="ECO:0000256" key="2">
    <source>
        <dbReference type="ARBA" id="ARBA00011233"/>
    </source>
</evidence>
<dbReference type="OMA" id="FLSQTMQ"/>
<dbReference type="GO" id="GO:0043565">
    <property type="term" value="F:sequence-specific DNA binding"/>
    <property type="evidence" value="ECO:0007669"/>
    <property type="project" value="InterPro"/>
</dbReference>
<feature type="compositionally biased region" description="Low complexity" evidence="10">
    <location>
        <begin position="137"/>
        <end position="147"/>
    </location>
</feature>
<evidence type="ECO:0000256" key="10">
    <source>
        <dbReference type="SAM" id="MobiDB-lite"/>
    </source>
</evidence>
<comment type="similarity">
    <text evidence="9">Belongs to the HSF family.</text>
</comment>
<dbReference type="Pfam" id="PF00447">
    <property type="entry name" value="HSF_DNA-bind"/>
    <property type="match status" value="1"/>
</dbReference>
<name>A0A3Q7IK60_SOLLC</name>
<evidence type="ECO:0000256" key="6">
    <source>
        <dbReference type="ARBA" id="ARBA00023125"/>
    </source>
</evidence>
<accession>A0A3Q7IK60</accession>
<dbReference type="OrthoDB" id="60033at2759"/>
<dbReference type="GO" id="GO:0003700">
    <property type="term" value="F:DNA-binding transcription factor activity"/>
    <property type="evidence" value="ECO:0000318"/>
    <property type="project" value="GO_Central"/>
</dbReference>
<dbReference type="FunCoup" id="A0A3Q7IK60">
    <property type="interactions" value="8"/>
</dbReference>
<dbReference type="InterPro" id="IPR000232">
    <property type="entry name" value="HSF_DNA-bd"/>
</dbReference>
<dbReference type="PANTHER" id="PTHR10015:SF295">
    <property type="entry name" value="HEAT STRESS TRANSCRIPTION FACTOR B-3-LIKE"/>
    <property type="match status" value="1"/>
</dbReference>
<dbReference type="FunFam" id="1.10.10.10:FF:000037">
    <property type="entry name" value="Heat stress transcription factor B-4"/>
    <property type="match status" value="1"/>
</dbReference>